<dbReference type="PANTHER" id="PTHR34197:SF2">
    <property type="entry name" value="OS04G0591300 PROTEIN"/>
    <property type="match status" value="1"/>
</dbReference>
<proteinExistence type="predicted"/>
<reference evidence="1 2" key="1">
    <citation type="submission" date="2024-01" db="EMBL/GenBank/DDBJ databases">
        <title>The complete chloroplast genome sequence of Lithospermum erythrorhizon: insights into the phylogenetic relationship among Boraginaceae species and the maternal lineages of purple gromwells.</title>
        <authorList>
            <person name="Okada T."/>
            <person name="Watanabe K."/>
        </authorList>
    </citation>
    <scope>NUCLEOTIDE SEQUENCE [LARGE SCALE GENOMIC DNA]</scope>
</reference>
<protein>
    <submittedName>
        <fullName evidence="1">Uncharacterized protein</fullName>
    </submittedName>
</protein>
<dbReference type="AlphaFoldDB" id="A0AAV3QJS7"/>
<accession>A0AAV3QJS7</accession>
<organism evidence="1 2">
    <name type="scientific">Lithospermum erythrorhizon</name>
    <name type="common">Purple gromwell</name>
    <name type="synonym">Lithospermum officinale var. erythrorhizon</name>
    <dbReference type="NCBI Taxonomy" id="34254"/>
    <lineage>
        <taxon>Eukaryota</taxon>
        <taxon>Viridiplantae</taxon>
        <taxon>Streptophyta</taxon>
        <taxon>Embryophyta</taxon>
        <taxon>Tracheophyta</taxon>
        <taxon>Spermatophyta</taxon>
        <taxon>Magnoliopsida</taxon>
        <taxon>eudicotyledons</taxon>
        <taxon>Gunneridae</taxon>
        <taxon>Pentapetalae</taxon>
        <taxon>asterids</taxon>
        <taxon>lamiids</taxon>
        <taxon>Boraginales</taxon>
        <taxon>Boraginaceae</taxon>
        <taxon>Boraginoideae</taxon>
        <taxon>Lithospermeae</taxon>
        <taxon>Lithospermum</taxon>
    </lineage>
</organism>
<dbReference type="EMBL" id="BAABME010004848">
    <property type="protein sequence ID" value="GAA0163785.1"/>
    <property type="molecule type" value="Genomic_DNA"/>
</dbReference>
<name>A0AAV3QJS7_LITER</name>
<evidence type="ECO:0000313" key="1">
    <source>
        <dbReference type="EMBL" id="GAA0163785.1"/>
    </source>
</evidence>
<sequence length="191" mass="21587">MALYVGEEEVWKCPKHPSKRRRNGICPTCLRDRLGTLCPNCATLRPCACSDTASTSSSRRTTAPLDPQLRRSRSVALPFMGSRRGDFSGDGKIKTTSFWGSFRSNKSRKGEKDESKDELVNDLDEENEHYSSKIGEFEKMMMKSRSMRVPIGGGDVKGGSIKGKFWNFPSPIKVFRQRSKVVQDRSPLQRF</sequence>
<comment type="caution">
    <text evidence="1">The sequence shown here is derived from an EMBL/GenBank/DDBJ whole genome shotgun (WGS) entry which is preliminary data.</text>
</comment>
<dbReference type="PANTHER" id="PTHR34197">
    <property type="entry name" value="OS04G0591300 PROTEIN"/>
    <property type="match status" value="1"/>
</dbReference>
<keyword evidence="2" id="KW-1185">Reference proteome</keyword>
<gene>
    <name evidence="1" type="ORF">LIER_19569</name>
</gene>
<dbReference type="Proteomes" id="UP001454036">
    <property type="component" value="Unassembled WGS sequence"/>
</dbReference>
<evidence type="ECO:0000313" key="2">
    <source>
        <dbReference type="Proteomes" id="UP001454036"/>
    </source>
</evidence>